<dbReference type="AlphaFoldDB" id="A0A1I0D8G5"/>
<accession>A0A1I0D8G5</accession>
<proteinExistence type="predicted"/>
<dbReference type="EMBL" id="FOHE01000008">
    <property type="protein sequence ID" value="SET27819.1"/>
    <property type="molecule type" value="Genomic_DNA"/>
</dbReference>
<dbReference type="STRING" id="930131.SAMN05216389_10838"/>
<evidence type="ECO:0000313" key="1">
    <source>
        <dbReference type="EMBL" id="SET27819.1"/>
    </source>
</evidence>
<gene>
    <name evidence="1" type="ORF">SAMN05216389_10838</name>
</gene>
<name>A0A1I0D8G5_9BACI</name>
<dbReference type="RefSeq" id="WP_280139671.1">
    <property type="nucleotide sequence ID" value="NZ_FOHE01000008.1"/>
</dbReference>
<evidence type="ECO:0000313" key="2">
    <source>
        <dbReference type="Proteomes" id="UP000198618"/>
    </source>
</evidence>
<reference evidence="1 2" key="1">
    <citation type="submission" date="2016-10" db="EMBL/GenBank/DDBJ databases">
        <authorList>
            <person name="de Groot N.N."/>
        </authorList>
    </citation>
    <scope>NUCLEOTIDE SEQUENCE [LARGE SCALE GENOMIC DNA]</scope>
    <source>
        <strain evidence="1 2">IBRC-M 10780</strain>
    </source>
</reference>
<keyword evidence="2" id="KW-1185">Reference proteome</keyword>
<protein>
    <submittedName>
        <fullName evidence="1">Uncharacterized protein</fullName>
    </submittedName>
</protein>
<sequence length="43" mass="4865">MREFVGECMVCGKDVFCENGFLVGIHEDGELMCNQCSEAKFEE</sequence>
<organism evidence="1 2">
    <name type="scientific">Oceanobacillus limi</name>
    <dbReference type="NCBI Taxonomy" id="930131"/>
    <lineage>
        <taxon>Bacteria</taxon>
        <taxon>Bacillati</taxon>
        <taxon>Bacillota</taxon>
        <taxon>Bacilli</taxon>
        <taxon>Bacillales</taxon>
        <taxon>Bacillaceae</taxon>
        <taxon>Oceanobacillus</taxon>
    </lineage>
</organism>
<dbReference type="Proteomes" id="UP000198618">
    <property type="component" value="Unassembled WGS sequence"/>
</dbReference>